<dbReference type="InterPro" id="IPR016032">
    <property type="entry name" value="Sig_transdc_resp-reg_C-effctor"/>
</dbReference>
<dbReference type="AlphaFoldDB" id="A0A5J5IJS4"/>
<protein>
    <recommendedName>
        <fullName evidence="1">HTH luxR-type domain-containing protein</fullName>
    </recommendedName>
</protein>
<sequence length="61" mass="7196">MPEKYPQLLWCMWQGHSARDMAEVTGLTENTVKFYLRDIYRRIGSRGKSALESFMKREGLL</sequence>
<comment type="caution">
    <text evidence="2">The sequence shown here is derived from an EMBL/GenBank/DDBJ whole genome shotgun (WGS) entry which is preliminary data.</text>
</comment>
<dbReference type="RefSeq" id="WP_150413325.1">
    <property type="nucleotide sequence ID" value="NZ_VYQF01000001.1"/>
</dbReference>
<dbReference type="EMBL" id="VYQF01000001">
    <property type="protein sequence ID" value="KAA9041236.1"/>
    <property type="molecule type" value="Genomic_DNA"/>
</dbReference>
<dbReference type="Proteomes" id="UP000326903">
    <property type="component" value="Unassembled WGS sequence"/>
</dbReference>
<evidence type="ECO:0000259" key="1">
    <source>
        <dbReference type="Pfam" id="PF00196"/>
    </source>
</evidence>
<dbReference type="GO" id="GO:0006355">
    <property type="term" value="P:regulation of DNA-templated transcription"/>
    <property type="evidence" value="ECO:0007669"/>
    <property type="project" value="InterPro"/>
</dbReference>
<dbReference type="InterPro" id="IPR036388">
    <property type="entry name" value="WH-like_DNA-bd_sf"/>
</dbReference>
<dbReference type="Gene3D" id="1.10.10.10">
    <property type="entry name" value="Winged helix-like DNA-binding domain superfamily/Winged helix DNA-binding domain"/>
    <property type="match status" value="1"/>
</dbReference>
<feature type="domain" description="HTH luxR-type" evidence="1">
    <location>
        <begin position="9"/>
        <end position="51"/>
    </location>
</feature>
<dbReference type="Pfam" id="PF00196">
    <property type="entry name" value="GerE"/>
    <property type="match status" value="1"/>
</dbReference>
<reference evidence="2 3" key="1">
    <citation type="submission" date="2019-09" db="EMBL/GenBank/DDBJ databases">
        <title>Draft genome sequence of Ginsengibacter sp. BR5-29.</title>
        <authorList>
            <person name="Im W.-T."/>
        </authorList>
    </citation>
    <scope>NUCLEOTIDE SEQUENCE [LARGE SCALE GENOMIC DNA]</scope>
    <source>
        <strain evidence="2 3">BR5-29</strain>
    </source>
</reference>
<dbReference type="InterPro" id="IPR000792">
    <property type="entry name" value="Tscrpt_reg_LuxR_C"/>
</dbReference>
<organism evidence="2 3">
    <name type="scientific">Ginsengibacter hankyongi</name>
    <dbReference type="NCBI Taxonomy" id="2607284"/>
    <lineage>
        <taxon>Bacteria</taxon>
        <taxon>Pseudomonadati</taxon>
        <taxon>Bacteroidota</taxon>
        <taxon>Chitinophagia</taxon>
        <taxon>Chitinophagales</taxon>
        <taxon>Chitinophagaceae</taxon>
        <taxon>Ginsengibacter</taxon>
    </lineage>
</organism>
<evidence type="ECO:0000313" key="2">
    <source>
        <dbReference type="EMBL" id="KAA9041236.1"/>
    </source>
</evidence>
<name>A0A5J5IJS4_9BACT</name>
<dbReference type="SUPFAM" id="SSF46894">
    <property type="entry name" value="C-terminal effector domain of the bipartite response regulators"/>
    <property type="match status" value="1"/>
</dbReference>
<proteinExistence type="predicted"/>
<dbReference type="GO" id="GO:0003677">
    <property type="term" value="F:DNA binding"/>
    <property type="evidence" value="ECO:0007669"/>
    <property type="project" value="InterPro"/>
</dbReference>
<accession>A0A5J5IJS4</accession>
<evidence type="ECO:0000313" key="3">
    <source>
        <dbReference type="Proteomes" id="UP000326903"/>
    </source>
</evidence>
<gene>
    <name evidence="2" type="ORF">FW778_04155</name>
</gene>
<keyword evidence="3" id="KW-1185">Reference proteome</keyword>